<evidence type="ECO:0000313" key="3">
    <source>
        <dbReference type="Proteomes" id="UP001447857"/>
    </source>
</evidence>
<evidence type="ECO:0000313" key="2">
    <source>
        <dbReference type="EMBL" id="WXK50810.1"/>
    </source>
</evidence>
<name>A0ABZ2QC09_9FLAO</name>
<keyword evidence="3" id="KW-1185">Reference proteome</keyword>
<keyword evidence="1" id="KW-0472">Membrane</keyword>
<organism evidence="2 3">
    <name type="scientific">Flavobacterium ginsenosidimutans</name>
    <dbReference type="NCBI Taxonomy" id="687844"/>
    <lineage>
        <taxon>Bacteria</taxon>
        <taxon>Pseudomonadati</taxon>
        <taxon>Bacteroidota</taxon>
        <taxon>Flavobacteriia</taxon>
        <taxon>Flavobacteriales</taxon>
        <taxon>Flavobacteriaceae</taxon>
        <taxon>Flavobacterium</taxon>
    </lineage>
</organism>
<dbReference type="RefSeq" id="WP_338840942.1">
    <property type="nucleotide sequence ID" value="NZ_CP147988.1"/>
</dbReference>
<protein>
    <recommendedName>
        <fullName evidence="4">Cardiolipin synthase N-terminal domain-containing protein</fullName>
    </recommendedName>
</protein>
<dbReference type="Proteomes" id="UP001447857">
    <property type="component" value="Chromosome"/>
</dbReference>
<evidence type="ECO:0008006" key="4">
    <source>
        <dbReference type="Google" id="ProtNLM"/>
    </source>
</evidence>
<proteinExistence type="predicted"/>
<dbReference type="EMBL" id="CP147988">
    <property type="protein sequence ID" value="WXK50810.1"/>
    <property type="molecule type" value="Genomic_DNA"/>
</dbReference>
<accession>A0ABZ2QC09</accession>
<evidence type="ECO:0000256" key="1">
    <source>
        <dbReference type="SAM" id="Phobius"/>
    </source>
</evidence>
<sequence length="103" mass="12223">MKTTLAYIFQFLYWVWFVLFFFYTISEIFRLAQSPVGKGIVFMGVSTLVLFFVGLFLYLFTLTVEIPNEMNKFLRSGSLVFCLLLILVFFIFMRNNGDLKVYY</sequence>
<feature type="transmembrane region" description="Helical" evidence="1">
    <location>
        <begin position="73"/>
        <end position="93"/>
    </location>
</feature>
<feature type="transmembrane region" description="Helical" evidence="1">
    <location>
        <begin position="41"/>
        <end position="61"/>
    </location>
</feature>
<keyword evidence="1" id="KW-0812">Transmembrane</keyword>
<feature type="transmembrane region" description="Helical" evidence="1">
    <location>
        <begin position="6"/>
        <end position="29"/>
    </location>
</feature>
<keyword evidence="1" id="KW-1133">Transmembrane helix</keyword>
<reference evidence="2 3" key="1">
    <citation type="submission" date="2024-02" db="EMBL/GenBank/DDBJ databases">
        <title>complete genome of Flavobacterium ginsenosidimutans Str. YTB16.</title>
        <authorList>
            <person name="Wang Q."/>
        </authorList>
    </citation>
    <scope>NUCLEOTIDE SEQUENCE [LARGE SCALE GENOMIC DNA]</scope>
    <source>
        <strain evidence="2 3">YTB16</strain>
    </source>
</reference>
<gene>
    <name evidence="2" type="ORF">V6624_04030</name>
</gene>